<dbReference type="PANTHER" id="PTHR40841">
    <property type="entry name" value="SIDEROPHORE TRIACETYLFUSARININE C ESTERASE"/>
    <property type="match status" value="1"/>
</dbReference>
<evidence type="ECO:0000256" key="2">
    <source>
        <dbReference type="ARBA" id="ARBA00022801"/>
    </source>
</evidence>
<keyword evidence="4" id="KW-1185">Reference proteome</keyword>
<dbReference type="InterPro" id="IPR052558">
    <property type="entry name" value="Siderophore_Hydrolase_D"/>
</dbReference>
<accession>A0ABY1JML1</accession>
<dbReference type="EMBL" id="FTNK01000002">
    <property type="protein sequence ID" value="SIQ47188.1"/>
    <property type="molecule type" value="Genomic_DNA"/>
</dbReference>
<comment type="caution">
    <text evidence="3">The sequence shown here is derived from an EMBL/GenBank/DDBJ whole genome shotgun (WGS) entry which is preliminary data.</text>
</comment>
<evidence type="ECO:0008006" key="5">
    <source>
        <dbReference type="Google" id="ProtNLM"/>
    </source>
</evidence>
<comment type="similarity">
    <text evidence="1">Belongs to the esterase D family.</text>
</comment>
<dbReference type="Proteomes" id="UP000186666">
    <property type="component" value="Unassembled WGS sequence"/>
</dbReference>
<dbReference type="SUPFAM" id="SSF53474">
    <property type="entry name" value="alpha/beta-Hydrolases"/>
    <property type="match status" value="1"/>
</dbReference>
<organism evidence="3 4">
    <name type="scientific">Paenibacillus macquariensis</name>
    <dbReference type="NCBI Taxonomy" id="948756"/>
    <lineage>
        <taxon>Bacteria</taxon>
        <taxon>Bacillati</taxon>
        <taxon>Bacillota</taxon>
        <taxon>Bacilli</taxon>
        <taxon>Bacillales</taxon>
        <taxon>Paenibacillaceae</taxon>
        <taxon>Paenibacillus</taxon>
    </lineage>
</organism>
<reference evidence="3 4" key="1">
    <citation type="submission" date="2017-01" db="EMBL/GenBank/DDBJ databases">
        <authorList>
            <person name="Varghese N."/>
            <person name="Submissions S."/>
        </authorList>
    </citation>
    <scope>NUCLEOTIDE SEQUENCE [LARGE SCALE GENOMIC DNA]</scope>
    <source>
        <strain evidence="3 4">ATCC 23464</strain>
    </source>
</reference>
<dbReference type="PANTHER" id="PTHR40841:SF2">
    <property type="entry name" value="SIDEROPHORE-DEGRADING ESTERASE (EUROFUNG)"/>
    <property type="match status" value="1"/>
</dbReference>
<name>A0ABY1JML1_9BACL</name>
<proteinExistence type="inferred from homology"/>
<dbReference type="Gene3D" id="3.40.50.1820">
    <property type="entry name" value="alpha/beta hydrolase"/>
    <property type="match status" value="1"/>
</dbReference>
<dbReference type="RefSeq" id="WP_068580731.1">
    <property type="nucleotide sequence ID" value="NZ_FTNK01000002.1"/>
</dbReference>
<dbReference type="Pfam" id="PF00756">
    <property type="entry name" value="Esterase"/>
    <property type="match status" value="1"/>
</dbReference>
<protein>
    <recommendedName>
        <fullName evidence="5">Enterobactin esterase</fullName>
    </recommendedName>
</protein>
<evidence type="ECO:0000313" key="4">
    <source>
        <dbReference type="Proteomes" id="UP000186666"/>
    </source>
</evidence>
<evidence type="ECO:0000313" key="3">
    <source>
        <dbReference type="EMBL" id="SIQ47188.1"/>
    </source>
</evidence>
<dbReference type="InterPro" id="IPR029058">
    <property type="entry name" value="AB_hydrolase_fold"/>
</dbReference>
<gene>
    <name evidence="3" type="ORF">SAMN05421578_102144</name>
</gene>
<dbReference type="InterPro" id="IPR000801">
    <property type="entry name" value="Esterase-like"/>
</dbReference>
<sequence>MSIHLNRQDGITTIQDFSRSRIEIPRTEQWFMQSRVGNRKYKIMVAIPYEAAPPSGYPVIYMLDGNSVFTTMVEALRMQCHRPDKTGIIPAIIVGIGYQTNRPFAPDRYYDYTPVPSFEYQHNSDGTPLPEQGGAHAFLSFIEEELKPQIEHEFNIDRNRQTIFGHSLGGLFTLYALFTKPTAFQHYIAGSPSIHWNREAFFEEEQKFVGRLEQEVVNVEVLIGMGELEKSHVSRNLYHAKELSERLSMLSDRGLKLTFKEFEDEGHVSVLPVLISRTLRRVLKPEKSTINR</sequence>
<keyword evidence="2" id="KW-0378">Hydrolase</keyword>
<evidence type="ECO:0000256" key="1">
    <source>
        <dbReference type="ARBA" id="ARBA00005622"/>
    </source>
</evidence>